<dbReference type="Proteomes" id="UP000824238">
    <property type="component" value="Unassembled WGS sequence"/>
</dbReference>
<comment type="similarity">
    <text evidence="3">Belongs to the helicase family. RecQ subfamily.</text>
</comment>
<accession>A0A9D1IZW9</accession>
<evidence type="ECO:0000256" key="7">
    <source>
        <dbReference type="ARBA" id="ARBA00022801"/>
    </source>
</evidence>
<dbReference type="Pfam" id="PF00271">
    <property type="entry name" value="Helicase_C"/>
    <property type="match status" value="1"/>
</dbReference>
<dbReference type="NCBIfam" id="TIGR01389">
    <property type="entry name" value="recQ"/>
    <property type="match status" value="1"/>
</dbReference>
<dbReference type="GO" id="GO:0003677">
    <property type="term" value="F:DNA binding"/>
    <property type="evidence" value="ECO:0007669"/>
    <property type="project" value="UniProtKB-KW"/>
</dbReference>
<dbReference type="Gene3D" id="3.40.50.300">
    <property type="entry name" value="P-loop containing nucleotide triphosphate hydrolases"/>
    <property type="match status" value="2"/>
</dbReference>
<dbReference type="FunFam" id="3.40.50.300:FF:000296">
    <property type="entry name" value="ATP-dependent DNA helicase RecQ"/>
    <property type="match status" value="1"/>
</dbReference>
<dbReference type="InterPro" id="IPR036390">
    <property type="entry name" value="WH_DNA-bd_sf"/>
</dbReference>
<proteinExistence type="inferred from homology"/>
<comment type="cofactor">
    <cofactor evidence="1">
        <name>Mg(2+)</name>
        <dbReference type="ChEBI" id="CHEBI:18420"/>
    </cofactor>
</comment>
<feature type="domain" description="Helicase C-terminal" evidence="20">
    <location>
        <begin position="214"/>
        <end position="366"/>
    </location>
</feature>
<comment type="cofactor">
    <cofactor evidence="2">
        <name>Zn(2+)</name>
        <dbReference type="ChEBI" id="CHEBI:29105"/>
    </cofactor>
</comment>
<keyword evidence="5" id="KW-0547">Nucleotide-binding</keyword>
<comment type="catalytic activity">
    <reaction evidence="15">
        <text>Couples ATP hydrolysis with the unwinding of duplex DNA by translocating in the 3'-5' direction.</text>
        <dbReference type="EC" id="5.6.2.4"/>
    </reaction>
</comment>
<dbReference type="CDD" id="cd18794">
    <property type="entry name" value="SF2_C_RecQ"/>
    <property type="match status" value="1"/>
</dbReference>
<dbReference type="PANTHER" id="PTHR13710">
    <property type="entry name" value="DNA HELICASE RECQ FAMILY MEMBER"/>
    <property type="match status" value="1"/>
</dbReference>
<dbReference type="SUPFAM" id="SSF47819">
    <property type="entry name" value="HRDC-like"/>
    <property type="match status" value="1"/>
</dbReference>
<evidence type="ECO:0000256" key="1">
    <source>
        <dbReference type="ARBA" id="ARBA00001946"/>
    </source>
</evidence>
<dbReference type="InterPro" id="IPR032284">
    <property type="entry name" value="RecQ_Zn-bd"/>
</dbReference>
<dbReference type="InterPro" id="IPR027417">
    <property type="entry name" value="P-loop_NTPase"/>
</dbReference>
<sequence length="610" mass="67726">MDKVSALRKYFGLDGFRPGQERLIDDILSGRDCLGIMPTGGGKSLCYQLPALLLPGLTLVVSPLISLMKDQVEALREDGIPAAYLNSSLDTQERREVLAGLGRGEFRLLYIAPERLDSRAFASLAQELEISLVAVDEAHCVSQWGQDFRPSYLAIEPFIASLPRRPVVAAFTATATPAVRDDILRLLRLREADVLVTGFDRPNLFLDVRRPADKFTELLRFLRSRPDKSGIVYCATRSAVEQVCAKLREAGFPAVQYHAGLPDAERRRAQEDFQYDRAAVMVATNAFGMGIDKSNVSYVVHYNMPKSLEAYYQEAGRAGRDGSPADCLLLYSPSDIITARFLIEHSGENEELGADERETLRRRDMDRLNSMVEYCRTGGCLRGCILGYFGQEHPESCGACANCRSGLAKQDVTVQAQMLLSCVKRVRSRLGYGVGRTLIIQVLRGSREARVLELGLDKLSTYGLLRGSSAEGLYALVDRLEELGYLRTEPKHHVLELTPEAGDVLFRGAKVEMYLRRTAPRAKPARKKRAASSLPAAGGDIYSALRALRMQIAAEEGVPPYVVFSNATLEDMAVRMPKDMDEFLRVSGVGERKAKKYGERFLAAIAKYYR</sequence>
<evidence type="ECO:0000256" key="6">
    <source>
        <dbReference type="ARBA" id="ARBA00022763"/>
    </source>
</evidence>
<dbReference type="InterPro" id="IPR001763">
    <property type="entry name" value="Rhodanese-like_dom"/>
</dbReference>
<keyword evidence="14" id="KW-0413">Isomerase</keyword>
<evidence type="ECO:0000256" key="11">
    <source>
        <dbReference type="ARBA" id="ARBA00023125"/>
    </source>
</evidence>
<feature type="domain" description="HRDC" evidence="18">
    <location>
        <begin position="535"/>
        <end position="610"/>
    </location>
</feature>
<reference evidence="21" key="2">
    <citation type="journal article" date="2021" name="PeerJ">
        <title>Extensive microbial diversity within the chicken gut microbiome revealed by metagenomics and culture.</title>
        <authorList>
            <person name="Gilroy R."/>
            <person name="Ravi A."/>
            <person name="Getino M."/>
            <person name="Pursley I."/>
            <person name="Horton D.L."/>
            <person name="Alikhan N.F."/>
            <person name="Baker D."/>
            <person name="Gharbi K."/>
            <person name="Hall N."/>
            <person name="Watson M."/>
            <person name="Adriaenssens E.M."/>
            <person name="Foster-Nyarko E."/>
            <person name="Jarju S."/>
            <person name="Secka A."/>
            <person name="Antonio M."/>
            <person name="Oren A."/>
            <person name="Chaudhuri R.R."/>
            <person name="La Ragione R."/>
            <person name="Hildebrand F."/>
            <person name="Pallen M.J."/>
        </authorList>
    </citation>
    <scope>NUCLEOTIDE SEQUENCE</scope>
    <source>
        <strain evidence="21">ChiGjej3B3-7149</strain>
    </source>
</reference>
<dbReference type="PROSITE" id="PS50967">
    <property type="entry name" value="HRDC"/>
    <property type="match status" value="1"/>
</dbReference>
<dbReference type="SMART" id="SM00956">
    <property type="entry name" value="RQC"/>
    <property type="match status" value="1"/>
</dbReference>
<evidence type="ECO:0000313" key="21">
    <source>
        <dbReference type="EMBL" id="HIR55598.1"/>
    </source>
</evidence>
<dbReference type="Pfam" id="PF00570">
    <property type="entry name" value="HRDC"/>
    <property type="match status" value="1"/>
</dbReference>
<evidence type="ECO:0000256" key="3">
    <source>
        <dbReference type="ARBA" id="ARBA00005446"/>
    </source>
</evidence>
<feature type="domain" description="Helicase ATP-binding" evidence="19">
    <location>
        <begin position="24"/>
        <end position="193"/>
    </location>
</feature>
<evidence type="ECO:0000256" key="2">
    <source>
        <dbReference type="ARBA" id="ARBA00001947"/>
    </source>
</evidence>
<keyword evidence="12" id="KW-0233">DNA recombination</keyword>
<dbReference type="Gene3D" id="1.10.10.10">
    <property type="entry name" value="Winged helix-like DNA-binding domain superfamily/Winged helix DNA-binding domain"/>
    <property type="match status" value="1"/>
</dbReference>
<dbReference type="GO" id="GO:0005737">
    <property type="term" value="C:cytoplasm"/>
    <property type="evidence" value="ECO:0007669"/>
    <property type="project" value="TreeGrafter"/>
</dbReference>
<comment type="caution">
    <text evidence="21">The sequence shown here is derived from an EMBL/GenBank/DDBJ whole genome shotgun (WGS) entry which is preliminary data.</text>
</comment>
<evidence type="ECO:0000256" key="12">
    <source>
        <dbReference type="ARBA" id="ARBA00023172"/>
    </source>
</evidence>
<dbReference type="GO" id="GO:0006310">
    <property type="term" value="P:DNA recombination"/>
    <property type="evidence" value="ECO:0007669"/>
    <property type="project" value="UniProtKB-UniRule"/>
</dbReference>
<dbReference type="EMBL" id="DVHH01000199">
    <property type="protein sequence ID" value="HIR55598.1"/>
    <property type="molecule type" value="Genomic_DNA"/>
</dbReference>
<dbReference type="InterPro" id="IPR011545">
    <property type="entry name" value="DEAD/DEAH_box_helicase_dom"/>
</dbReference>
<dbReference type="InterPro" id="IPR018982">
    <property type="entry name" value="RQC_domain"/>
</dbReference>
<keyword evidence="8 21" id="KW-0347">Helicase</keyword>
<evidence type="ECO:0000256" key="10">
    <source>
        <dbReference type="ARBA" id="ARBA00022840"/>
    </source>
</evidence>
<dbReference type="PROSITE" id="PS51192">
    <property type="entry name" value="HELICASE_ATP_BIND_1"/>
    <property type="match status" value="1"/>
</dbReference>
<dbReference type="InterPro" id="IPR010997">
    <property type="entry name" value="HRDC-like_sf"/>
</dbReference>
<dbReference type="PANTHER" id="PTHR13710:SF105">
    <property type="entry name" value="ATP-DEPENDENT DNA HELICASE Q1"/>
    <property type="match status" value="1"/>
</dbReference>
<dbReference type="GO" id="GO:0006260">
    <property type="term" value="P:DNA replication"/>
    <property type="evidence" value="ECO:0007669"/>
    <property type="project" value="InterPro"/>
</dbReference>
<dbReference type="PROSITE" id="PS51194">
    <property type="entry name" value="HELICASE_CTER"/>
    <property type="match status" value="1"/>
</dbReference>
<dbReference type="GO" id="GO:0009432">
    <property type="term" value="P:SOS response"/>
    <property type="evidence" value="ECO:0007669"/>
    <property type="project" value="UniProtKB-UniRule"/>
</dbReference>
<dbReference type="Pfam" id="PF09382">
    <property type="entry name" value="RQC"/>
    <property type="match status" value="1"/>
</dbReference>
<feature type="domain" description="Rhodanese" evidence="17">
    <location>
        <begin position="210"/>
        <end position="265"/>
    </location>
</feature>
<dbReference type="InterPro" id="IPR001650">
    <property type="entry name" value="Helicase_C-like"/>
</dbReference>
<dbReference type="SMART" id="SM00341">
    <property type="entry name" value="HRDC"/>
    <property type="match status" value="1"/>
</dbReference>
<dbReference type="GO" id="GO:0046872">
    <property type="term" value="F:metal ion binding"/>
    <property type="evidence" value="ECO:0007669"/>
    <property type="project" value="UniProtKB-KW"/>
</dbReference>
<reference evidence="21" key="1">
    <citation type="submission" date="2020-10" db="EMBL/GenBank/DDBJ databases">
        <authorList>
            <person name="Gilroy R."/>
        </authorList>
    </citation>
    <scope>NUCLEOTIDE SEQUENCE</scope>
    <source>
        <strain evidence="21">ChiGjej3B3-7149</strain>
    </source>
</reference>
<dbReference type="GO" id="GO:0030894">
    <property type="term" value="C:replisome"/>
    <property type="evidence" value="ECO:0007669"/>
    <property type="project" value="TreeGrafter"/>
</dbReference>
<evidence type="ECO:0000256" key="9">
    <source>
        <dbReference type="ARBA" id="ARBA00022833"/>
    </source>
</evidence>
<keyword evidence="4" id="KW-0479">Metal-binding</keyword>
<evidence type="ECO:0000259" key="17">
    <source>
        <dbReference type="PROSITE" id="PS50206"/>
    </source>
</evidence>
<dbReference type="GO" id="GO:0043590">
    <property type="term" value="C:bacterial nucleoid"/>
    <property type="evidence" value="ECO:0007669"/>
    <property type="project" value="TreeGrafter"/>
</dbReference>
<keyword evidence="6" id="KW-0227">DNA damage</keyword>
<keyword evidence="7 21" id="KW-0378">Hydrolase</keyword>
<evidence type="ECO:0000256" key="4">
    <source>
        <dbReference type="ARBA" id="ARBA00022723"/>
    </source>
</evidence>
<evidence type="ECO:0000313" key="22">
    <source>
        <dbReference type="Proteomes" id="UP000824238"/>
    </source>
</evidence>
<gene>
    <name evidence="21" type="primary">recQ</name>
    <name evidence="21" type="ORF">IAD36_08410</name>
</gene>
<dbReference type="InterPro" id="IPR004589">
    <property type="entry name" value="DNA_helicase_ATP-dep_RecQ"/>
</dbReference>
<dbReference type="SMART" id="SM00490">
    <property type="entry name" value="HELICc"/>
    <property type="match status" value="1"/>
</dbReference>
<evidence type="ECO:0000259" key="20">
    <source>
        <dbReference type="PROSITE" id="PS51194"/>
    </source>
</evidence>
<dbReference type="SMART" id="SM00487">
    <property type="entry name" value="DEXDc"/>
    <property type="match status" value="1"/>
</dbReference>
<evidence type="ECO:0000256" key="5">
    <source>
        <dbReference type="ARBA" id="ARBA00022741"/>
    </source>
</evidence>
<dbReference type="InterPro" id="IPR006293">
    <property type="entry name" value="DNA_helicase_ATP-dep_RecQ_bac"/>
</dbReference>
<dbReference type="InterPro" id="IPR014001">
    <property type="entry name" value="Helicase_ATP-bd"/>
</dbReference>
<dbReference type="InterPro" id="IPR036388">
    <property type="entry name" value="WH-like_DNA-bd_sf"/>
</dbReference>
<keyword evidence="10" id="KW-0067">ATP-binding</keyword>
<organism evidence="21 22">
    <name type="scientific">Candidatus Scatomorpha intestinigallinarum</name>
    <dbReference type="NCBI Taxonomy" id="2840923"/>
    <lineage>
        <taxon>Bacteria</taxon>
        <taxon>Bacillati</taxon>
        <taxon>Bacillota</taxon>
        <taxon>Clostridia</taxon>
        <taxon>Eubacteriales</taxon>
        <taxon>Candidatus Scatomorpha</taxon>
    </lineage>
</organism>
<evidence type="ECO:0000256" key="15">
    <source>
        <dbReference type="ARBA" id="ARBA00034617"/>
    </source>
</evidence>
<evidence type="ECO:0000256" key="8">
    <source>
        <dbReference type="ARBA" id="ARBA00022806"/>
    </source>
</evidence>
<keyword evidence="11" id="KW-0238">DNA-binding</keyword>
<dbReference type="CDD" id="cd17920">
    <property type="entry name" value="DEXHc_RecQ"/>
    <property type="match status" value="1"/>
</dbReference>
<keyword evidence="9" id="KW-0862">Zinc</keyword>
<evidence type="ECO:0000259" key="19">
    <source>
        <dbReference type="PROSITE" id="PS51192"/>
    </source>
</evidence>
<dbReference type="AlphaFoldDB" id="A0A9D1IZW9"/>
<evidence type="ECO:0000256" key="16">
    <source>
        <dbReference type="NCBIfam" id="TIGR01389"/>
    </source>
</evidence>
<protein>
    <recommendedName>
        <fullName evidence="16">DNA helicase RecQ</fullName>
        <ecNumber evidence="16">5.6.2.4</ecNumber>
    </recommendedName>
</protein>
<name>A0A9D1IZW9_9FIRM</name>
<evidence type="ECO:0000259" key="18">
    <source>
        <dbReference type="PROSITE" id="PS50967"/>
    </source>
</evidence>
<dbReference type="GO" id="GO:0006281">
    <property type="term" value="P:DNA repair"/>
    <property type="evidence" value="ECO:0007669"/>
    <property type="project" value="UniProtKB-KW"/>
</dbReference>
<dbReference type="InterPro" id="IPR002121">
    <property type="entry name" value="HRDC_dom"/>
</dbReference>
<dbReference type="GO" id="GO:0005524">
    <property type="term" value="F:ATP binding"/>
    <property type="evidence" value="ECO:0007669"/>
    <property type="project" value="UniProtKB-KW"/>
</dbReference>
<dbReference type="NCBIfam" id="TIGR00614">
    <property type="entry name" value="recQ_fam"/>
    <property type="match status" value="1"/>
</dbReference>
<dbReference type="Pfam" id="PF16124">
    <property type="entry name" value="RecQ_Zn_bind"/>
    <property type="match status" value="1"/>
</dbReference>
<dbReference type="InterPro" id="IPR044876">
    <property type="entry name" value="HRDC_dom_sf"/>
</dbReference>
<dbReference type="Pfam" id="PF00270">
    <property type="entry name" value="DEAD"/>
    <property type="match status" value="1"/>
</dbReference>
<evidence type="ECO:0000256" key="14">
    <source>
        <dbReference type="ARBA" id="ARBA00023235"/>
    </source>
</evidence>
<dbReference type="SUPFAM" id="SSF46785">
    <property type="entry name" value="Winged helix' DNA-binding domain"/>
    <property type="match status" value="1"/>
</dbReference>
<evidence type="ECO:0000256" key="13">
    <source>
        <dbReference type="ARBA" id="ARBA00023204"/>
    </source>
</evidence>
<dbReference type="EC" id="5.6.2.4" evidence="16"/>
<dbReference type="Gene3D" id="1.10.150.80">
    <property type="entry name" value="HRDC domain"/>
    <property type="match status" value="1"/>
</dbReference>
<dbReference type="SUPFAM" id="SSF52540">
    <property type="entry name" value="P-loop containing nucleoside triphosphate hydrolases"/>
    <property type="match status" value="1"/>
</dbReference>
<dbReference type="GO" id="GO:0016787">
    <property type="term" value="F:hydrolase activity"/>
    <property type="evidence" value="ECO:0007669"/>
    <property type="project" value="UniProtKB-KW"/>
</dbReference>
<dbReference type="GO" id="GO:0009378">
    <property type="term" value="F:four-way junction helicase activity"/>
    <property type="evidence" value="ECO:0007669"/>
    <property type="project" value="TreeGrafter"/>
</dbReference>
<dbReference type="PROSITE" id="PS50206">
    <property type="entry name" value="RHODANESE_3"/>
    <property type="match status" value="1"/>
</dbReference>
<keyword evidence="13" id="KW-0234">DNA repair</keyword>
<dbReference type="GO" id="GO:0043138">
    <property type="term" value="F:3'-5' DNA helicase activity"/>
    <property type="evidence" value="ECO:0007669"/>
    <property type="project" value="UniProtKB-EC"/>
</dbReference>